<gene>
    <name evidence="2" type="ORF">SLUN_21160</name>
</gene>
<protein>
    <submittedName>
        <fullName evidence="2">Uncharacterized protein</fullName>
    </submittedName>
</protein>
<dbReference type="RefSeq" id="WP_108150622.1">
    <property type="nucleotide sequence ID" value="NZ_CP026304.1"/>
</dbReference>
<dbReference type="EMBL" id="CP026304">
    <property type="protein sequence ID" value="AVZ74293.1"/>
    <property type="molecule type" value="Genomic_DNA"/>
</dbReference>
<dbReference type="Proteomes" id="UP000244201">
    <property type="component" value="Chromosome"/>
</dbReference>
<keyword evidence="3" id="KW-1185">Reference proteome</keyword>
<feature type="compositionally biased region" description="Polar residues" evidence="1">
    <location>
        <begin position="45"/>
        <end position="57"/>
    </location>
</feature>
<evidence type="ECO:0000256" key="1">
    <source>
        <dbReference type="SAM" id="MobiDB-lite"/>
    </source>
</evidence>
<dbReference type="GeneID" id="55657761"/>
<organism evidence="2 3">
    <name type="scientific">Streptomyces lunaelactis</name>
    <dbReference type="NCBI Taxonomy" id="1535768"/>
    <lineage>
        <taxon>Bacteria</taxon>
        <taxon>Bacillati</taxon>
        <taxon>Actinomycetota</taxon>
        <taxon>Actinomycetes</taxon>
        <taxon>Kitasatosporales</taxon>
        <taxon>Streptomycetaceae</taxon>
        <taxon>Streptomyces</taxon>
    </lineage>
</organism>
<dbReference type="AlphaFoldDB" id="A0A2R4T568"/>
<accession>A0A2R4T568</accession>
<feature type="region of interest" description="Disordered" evidence="1">
    <location>
        <begin position="1"/>
        <end position="57"/>
    </location>
</feature>
<evidence type="ECO:0000313" key="3">
    <source>
        <dbReference type="Proteomes" id="UP000244201"/>
    </source>
</evidence>
<proteinExistence type="predicted"/>
<dbReference type="KEGG" id="slk:SLUN_21160"/>
<sequence>MTGSRLSRTPADQHLPAPATPHHTPEPWNPALTRRDSRGPALPTVSPTHQPQSSQEWEQWLRTIRTAVRKDAITVEAGAGTPDDLVAFRLIHAIATAGAAAMNFAGFQGMPIAASLQVIDSLALLSQWHWV</sequence>
<name>A0A2R4T568_9ACTN</name>
<reference evidence="2 3" key="1">
    <citation type="submission" date="2018-01" db="EMBL/GenBank/DDBJ databases">
        <title>Complete genome sequence of Streptomyces lunaelactis MM109T, a Ferroverdin A producer isolated from cave moonmilk deposits.</title>
        <authorList>
            <person name="Naome A."/>
            <person name="Martinet L."/>
            <person name="Maciejewska M."/>
            <person name="Anderssen S."/>
            <person name="Adam D."/>
            <person name="Tenconi E."/>
            <person name="Deflandre B."/>
            <person name="Arguelles-Arias A."/>
            <person name="Calusinska M."/>
            <person name="Copieters W."/>
            <person name="Karim L."/>
            <person name="Hanikenne M."/>
            <person name="Baurain D."/>
            <person name="van Wezel G."/>
            <person name="Smargiasso N."/>
            <person name="de Pauw E."/>
            <person name="Delfosse P."/>
            <person name="Rigali S."/>
        </authorList>
    </citation>
    <scope>NUCLEOTIDE SEQUENCE [LARGE SCALE GENOMIC DNA]</scope>
    <source>
        <strain evidence="2 3">MM109</strain>
    </source>
</reference>
<evidence type="ECO:0000313" key="2">
    <source>
        <dbReference type="EMBL" id="AVZ74293.1"/>
    </source>
</evidence>